<evidence type="ECO:0000313" key="9">
    <source>
        <dbReference type="EMBL" id="AKK06006.1"/>
    </source>
</evidence>
<evidence type="ECO:0000256" key="1">
    <source>
        <dbReference type="ARBA" id="ARBA00000832"/>
    </source>
</evidence>
<dbReference type="PANTHER" id="PTHR11054:SF0">
    <property type="entry name" value="6-PHOSPHOGLUCONOLACTONASE"/>
    <property type="match status" value="1"/>
</dbReference>
<dbReference type="Pfam" id="PF01182">
    <property type="entry name" value="Glucosamine_iso"/>
    <property type="match status" value="1"/>
</dbReference>
<reference evidence="9 10" key="1">
    <citation type="journal article" date="2015" name="Genome Announc.">
        <title>Complete Genome Sequence of the Type Strain Corynebacterium mustelae DSM 45274, Isolated from Various Tissues of a Male Ferret with Lethal Sepsis.</title>
        <authorList>
            <person name="Ruckert C."/>
            <person name="Eimer J."/>
            <person name="Winkler A."/>
            <person name="Tauch A."/>
        </authorList>
    </citation>
    <scope>NUCLEOTIDE SEQUENCE [LARGE SCALE GENOMIC DNA]</scope>
    <source>
        <strain evidence="9 10">DSM 45274</strain>
    </source>
</reference>
<gene>
    <name evidence="7 9" type="primary">pgl</name>
    <name evidence="9" type="ORF">CMUST_08410</name>
</gene>
<dbReference type="UniPathway" id="UPA00115">
    <property type="reaction ID" value="UER00409"/>
</dbReference>
<dbReference type="KEGG" id="cmv:CMUST_08410"/>
<dbReference type="PATRIC" id="fig|571915.4.peg.1785"/>
<comment type="catalytic activity">
    <reaction evidence="1 7">
        <text>6-phospho-D-glucono-1,5-lactone + H2O = 6-phospho-D-gluconate + H(+)</text>
        <dbReference type="Rhea" id="RHEA:12556"/>
        <dbReference type="ChEBI" id="CHEBI:15377"/>
        <dbReference type="ChEBI" id="CHEBI:15378"/>
        <dbReference type="ChEBI" id="CHEBI:57955"/>
        <dbReference type="ChEBI" id="CHEBI:58759"/>
        <dbReference type="EC" id="3.1.1.31"/>
    </reaction>
</comment>
<dbReference type="RefSeq" id="WP_047262118.1">
    <property type="nucleotide sequence ID" value="NZ_CP011542.1"/>
</dbReference>
<keyword evidence="7 9" id="KW-0378">Hydrolase</keyword>
<dbReference type="CDD" id="cd01400">
    <property type="entry name" value="6PGL"/>
    <property type="match status" value="1"/>
</dbReference>
<proteinExistence type="inferred from homology"/>
<dbReference type="EMBL" id="CP011542">
    <property type="protein sequence ID" value="AKK06006.1"/>
    <property type="molecule type" value="Genomic_DNA"/>
</dbReference>
<comment type="similarity">
    <text evidence="4 7">Belongs to the glucosamine/galactosamine-6-phosphate isomerase family. 6-phosphogluconolactonase subfamily.</text>
</comment>
<name>A0A0G3GXV8_9CORY</name>
<keyword evidence="10" id="KW-1185">Reference proteome</keyword>
<dbReference type="PANTHER" id="PTHR11054">
    <property type="entry name" value="6-PHOSPHOGLUCONOLACTONASE"/>
    <property type="match status" value="1"/>
</dbReference>
<evidence type="ECO:0000259" key="8">
    <source>
        <dbReference type="Pfam" id="PF01182"/>
    </source>
</evidence>
<dbReference type="InterPro" id="IPR005900">
    <property type="entry name" value="6-phosphogluconolactonase_DevB"/>
</dbReference>
<evidence type="ECO:0000256" key="3">
    <source>
        <dbReference type="ARBA" id="ARBA00004961"/>
    </source>
</evidence>
<feature type="domain" description="Glucosamine/galactosamine-6-phosphate isomerase" evidence="8">
    <location>
        <begin position="11"/>
        <end position="221"/>
    </location>
</feature>
<accession>A0A0G3GXV8</accession>
<dbReference type="OrthoDB" id="9810967at2"/>
<sequence>MLEIIKTKSLEDVCAHAADDFITAIRDINQTGGVHGDGIARVVLTGGGAGIGMLRRLVNADINWELVHVFFGDERNVEVTHPDSNEGQAREALLDHIQIPEANIHGFRLGGIELSGAAEEYRAALHDFAPLGFDIHLLGVGGEGHINSIFPHTAAAEETTELVLPVYDSPKPPAERVTLTFPAITSAQRVWMLVAGPEKAEAVKNIVGAAPALDWPAAGARGVVETKLFVAADAATLL</sequence>
<evidence type="ECO:0000256" key="7">
    <source>
        <dbReference type="RuleBase" id="RU365095"/>
    </source>
</evidence>
<protein>
    <recommendedName>
        <fullName evidence="6 7">6-phosphogluconolactonase</fullName>
        <shortName evidence="7">6PGL</shortName>
        <ecNumber evidence="5 7">3.1.1.31</ecNumber>
    </recommendedName>
</protein>
<dbReference type="GO" id="GO:0006098">
    <property type="term" value="P:pentose-phosphate shunt"/>
    <property type="evidence" value="ECO:0007669"/>
    <property type="project" value="UniProtKB-UniPathway"/>
</dbReference>
<dbReference type="Proteomes" id="UP000035199">
    <property type="component" value="Chromosome"/>
</dbReference>
<evidence type="ECO:0000256" key="6">
    <source>
        <dbReference type="ARBA" id="ARBA00020337"/>
    </source>
</evidence>
<comment type="pathway">
    <text evidence="3 7">Carbohydrate degradation; pentose phosphate pathway; D-ribulose 5-phosphate from D-glucose 6-phosphate (oxidative stage): step 2/3.</text>
</comment>
<dbReference type="GO" id="GO:0017057">
    <property type="term" value="F:6-phosphogluconolactonase activity"/>
    <property type="evidence" value="ECO:0007669"/>
    <property type="project" value="UniProtKB-UniRule"/>
</dbReference>
<dbReference type="GO" id="GO:0005975">
    <property type="term" value="P:carbohydrate metabolic process"/>
    <property type="evidence" value="ECO:0007669"/>
    <property type="project" value="UniProtKB-UniRule"/>
</dbReference>
<dbReference type="Gene3D" id="3.40.50.1360">
    <property type="match status" value="1"/>
</dbReference>
<dbReference type="NCBIfam" id="TIGR01198">
    <property type="entry name" value="pgl"/>
    <property type="match status" value="1"/>
</dbReference>
<organism evidence="9 10">
    <name type="scientific">Corynebacterium mustelae</name>
    <dbReference type="NCBI Taxonomy" id="571915"/>
    <lineage>
        <taxon>Bacteria</taxon>
        <taxon>Bacillati</taxon>
        <taxon>Actinomycetota</taxon>
        <taxon>Actinomycetes</taxon>
        <taxon>Mycobacteriales</taxon>
        <taxon>Corynebacteriaceae</taxon>
        <taxon>Corynebacterium</taxon>
    </lineage>
</organism>
<reference evidence="10" key="2">
    <citation type="submission" date="2015-05" db="EMBL/GenBank/DDBJ databases">
        <title>Complete genome sequence of Corynebacterium mustelae DSM 45274, isolated from various tissues of a male ferret with lethal sepsis.</title>
        <authorList>
            <person name="Ruckert C."/>
            <person name="Albersmeier A."/>
            <person name="Winkler A."/>
            <person name="Tauch A."/>
        </authorList>
    </citation>
    <scope>NUCLEOTIDE SEQUENCE [LARGE SCALE GENOMIC DNA]</scope>
    <source>
        <strain evidence="10">DSM 45274</strain>
    </source>
</reference>
<comment type="function">
    <text evidence="2 7">Hydrolysis of 6-phosphogluconolactone to 6-phosphogluconate.</text>
</comment>
<dbReference type="STRING" id="571915.CMUST_08410"/>
<evidence type="ECO:0000313" key="10">
    <source>
        <dbReference type="Proteomes" id="UP000035199"/>
    </source>
</evidence>
<evidence type="ECO:0000256" key="2">
    <source>
        <dbReference type="ARBA" id="ARBA00002681"/>
    </source>
</evidence>
<dbReference type="InterPro" id="IPR039104">
    <property type="entry name" value="6PGL"/>
</dbReference>
<dbReference type="InterPro" id="IPR037171">
    <property type="entry name" value="NagB/RpiA_transferase-like"/>
</dbReference>
<dbReference type="AlphaFoldDB" id="A0A0G3GXV8"/>
<evidence type="ECO:0000256" key="4">
    <source>
        <dbReference type="ARBA" id="ARBA00010662"/>
    </source>
</evidence>
<dbReference type="SUPFAM" id="SSF100950">
    <property type="entry name" value="NagB/RpiA/CoA transferase-like"/>
    <property type="match status" value="1"/>
</dbReference>
<dbReference type="EC" id="3.1.1.31" evidence="5 7"/>
<evidence type="ECO:0000256" key="5">
    <source>
        <dbReference type="ARBA" id="ARBA00013198"/>
    </source>
</evidence>
<dbReference type="InterPro" id="IPR006148">
    <property type="entry name" value="Glc/Gal-6P_isomerase"/>
</dbReference>